<comment type="caution">
    <text evidence="2">The sequence shown here is derived from an EMBL/GenBank/DDBJ whole genome shotgun (WGS) entry which is preliminary data.</text>
</comment>
<keyword evidence="1" id="KW-0472">Membrane</keyword>
<accession>A0ABW5WXT9</accession>
<evidence type="ECO:0000256" key="1">
    <source>
        <dbReference type="SAM" id="Phobius"/>
    </source>
</evidence>
<proteinExistence type="predicted"/>
<evidence type="ECO:0008006" key="4">
    <source>
        <dbReference type="Google" id="ProtNLM"/>
    </source>
</evidence>
<keyword evidence="1" id="KW-1133">Transmembrane helix</keyword>
<evidence type="ECO:0000313" key="3">
    <source>
        <dbReference type="Proteomes" id="UP001597519"/>
    </source>
</evidence>
<organism evidence="2 3">
    <name type="scientific">Corticicoccus populi</name>
    <dbReference type="NCBI Taxonomy" id="1812821"/>
    <lineage>
        <taxon>Bacteria</taxon>
        <taxon>Bacillati</taxon>
        <taxon>Bacillota</taxon>
        <taxon>Bacilli</taxon>
        <taxon>Bacillales</taxon>
        <taxon>Staphylococcaceae</taxon>
        <taxon>Corticicoccus</taxon>
    </lineage>
</organism>
<sequence>MMEFLYFPDDKTEYIPAFIALAVCIVVAYLVFRWIRSYSKSQEQKMKNFEEEVMKKFEEDNSDDRHK</sequence>
<keyword evidence="3" id="KW-1185">Reference proteome</keyword>
<dbReference type="Proteomes" id="UP001597519">
    <property type="component" value="Unassembled WGS sequence"/>
</dbReference>
<gene>
    <name evidence="2" type="ORF">ACFSX4_06545</name>
</gene>
<keyword evidence="1" id="KW-0812">Transmembrane</keyword>
<evidence type="ECO:0000313" key="2">
    <source>
        <dbReference type="EMBL" id="MFD2830126.1"/>
    </source>
</evidence>
<dbReference type="RefSeq" id="WP_377772756.1">
    <property type="nucleotide sequence ID" value="NZ_JBHUOQ010000001.1"/>
</dbReference>
<reference evidence="3" key="1">
    <citation type="journal article" date="2019" name="Int. J. Syst. Evol. Microbiol.">
        <title>The Global Catalogue of Microorganisms (GCM) 10K type strain sequencing project: providing services to taxonomists for standard genome sequencing and annotation.</title>
        <authorList>
            <consortium name="The Broad Institute Genomics Platform"/>
            <consortium name="The Broad Institute Genome Sequencing Center for Infectious Disease"/>
            <person name="Wu L."/>
            <person name="Ma J."/>
        </authorList>
    </citation>
    <scope>NUCLEOTIDE SEQUENCE [LARGE SCALE GENOMIC DNA]</scope>
    <source>
        <strain evidence="3">KCTC 33575</strain>
    </source>
</reference>
<name>A0ABW5WXT9_9STAP</name>
<protein>
    <recommendedName>
        <fullName evidence="4">DUF4083 domain-containing protein</fullName>
    </recommendedName>
</protein>
<dbReference type="EMBL" id="JBHUOQ010000001">
    <property type="protein sequence ID" value="MFD2830126.1"/>
    <property type="molecule type" value="Genomic_DNA"/>
</dbReference>
<feature type="transmembrane region" description="Helical" evidence="1">
    <location>
        <begin position="14"/>
        <end position="35"/>
    </location>
</feature>